<accession>A0ABN9R6P1</accession>
<feature type="region of interest" description="Disordered" evidence="1">
    <location>
        <begin position="136"/>
        <end position="161"/>
    </location>
</feature>
<feature type="compositionally biased region" description="Low complexity" evidence="1">
    <location>
        <begin position="136"/>
        <end position="156"/>
    </location>
</feature>
<protein>
    <submittedName>
        <fullName evidence="2">Uncharacterized protein</fullName>
    </submittedName>
</protein>
<feature type="region of interest" description="Disordered" evidence="1">
    <location>
        <begin position="258"/>
        <end position="286"/>
    </location>
</feature>
<comment type="caution">
    <text evidence="2">The sequence shown here is derived from an EMBL/GenBank/DDBJ whole genome shotgun (WGS) entry which is preliminary data.</text>
</comment>
<feature type="region of interest" description="Disordered" evidence="1">
    <location>
        <begin position="1"/>
        <end position="39"/>
    </location>
</feature>
<evidence type="ECO:0000256" key="1">
    <source>
        <dbReference type="SAM" id="MobiDB-lite"/>
    </source>
</evidence>
<dbReference type="EMBL" id="CAUYUJ010005669">
    <property type="protein sequence ID" value="CAK0814517.1"/>
    <property type="molecule type" value="Genomic_DNA"/>
</dbReference>
<gene>
    <name evidence="2" type="ORF">PCOR1329_LOCUS18098</name>
</gene>
<feature type="compositionally biased region" description="Polar residues" evidence="1">
    <location>
        <begin position="26"/>
        <end position="39"/>
    </location>
</feature>
<proteinExistence type="predicted"/>
<dbReference type="Proteomes" id="UP001189429">
    <property type="component" value="Unassembled WGS sequence"/>
</dbReference>
<reference evidence="2" key="1">
    <citation type="submission" date="2023-10" db="EMBL/GenBank/DDBJ databases">
        <authorList>
            <person name="Chen Y."/>
            <person name="Shah S."/>
            <person name="Dougan E. K."/>
            <person name="Thang M."/>
            <person name="Chan C."/>
        </authorList>
    </citation>
    <scope>NUCLEOTIDE SEQUENCE [LARGE SCALE GENOMIC DNA]</scope>
</reference>
<name>A0ABN9R6P1_9DINO</name>
<organism evidence="2 3">
    <name type="scientific">Prorocentrum cordatum</name>
    <dbReference type="NCBI Taxonomy" id="2364126"/>
    <lineage>
        <taxon>Eukaryota</taxon>
        <taxon>Sar</taxon>
        <taxon>Alveolata</taxon>
        <taxon>Dinophyceae</taxon>
        <taxon>Prorocentrales</taxon>
        <taxon>Prorocentraceae</taxon>
        <taxon>Prorocentrum</taxon>
    </lineage>
</organism>
<sequence length="343" mass="38170">MGKEDWWPNGRGNGGGYQRRDANADKNYSGNSGYDGRSTTYVHSALNEARSMQQAFVRRETEREERRQHKSMMSAIRGTVIDTVRDLFGGSVQGKDKKRKKDKKSKTSIWKALFSKEETNKPLKLLRLAKKRVLARNSSDSSTLSSTTTSSPNASSGNRSFQELKQIIKNKEKRDNNNLKQIAAQLAKGNQKNDFMTSGIDLKKLVALIGAQGDGKGSSAAPDNALKMIAGMIQNSDKNPEESMKTFMKCLSEVQASSPTIKPKKKLKLPEDDGEDKSEKMLPGVSRAEWPSTAEAWLKCFNERPEITLDRLDKVLKSSDLPAGGRDNITKVKKLLNKLESLQ</sequence>
<evidence type="ECO:0000313" key="2">
    <source>
        <dbReference type="EMBL" id="CAK0814517.1"/>
    </source>
</evidence>
<evidence type="ECO:0000313" key="3">
    <source>
        <dbReference type="Proteomes" id="UP001189429"/>
    </source>
</evidence>
<keyword evidence="3" id="KW-1185">Reference proteome</keyword>